<gene>
    <name evidence="1" type="ORF">DFH08DRAFT_822494</name>
</gene>
<keyword evidence="2" id="KW-1185">Reference proteome</keyword>
<proteinExistence type="predicted"/>
<comment type="caution">
    <text evidence="1">The sequence shown here is derived from an EMBL/GenBank/DDBJ whole genome shotgun (WGS) entry which is preliminary data.</text>
</comment>
<name>A0AAD6Z8H1_9AGAR</name>
<evidence type="ECO:0000313" key="2">
    <source>
        <dbReference type="Proteomes" id="UP001218218"/>
    </source>
</evidence>
<dbReference type="AlphaFoldDB" id="A0AAD6Z8H1"/>
<organism evidence="1 2">
    <name type="scientific">Mycena albidolilacea</name>
    <dbReference type="NCBI Taxonomy" id="1033008"/>
    <lineage>
        <taxon>Eukaryota</taxon>
        <taxon>Fungi</taxon>
        <taxon>Dikarya</taxon>
        <taxon>Basidiomycota</taxon>
        <taxon>Agaricomycotina</taxon>
        <taxon>Agaricomycetes</taxon>
        <taxon>Agaricomycetidae</taxon>
        <taxon>Agaricales</taxon>
        <taxon>Marasmiineae</taxon>
        <taxon>Mycenaceae</taxon>
        <taxon>Mycena</taxon>
    </lineage>
</organism>
<evidence type="ECO:0000313" key="1">
    <source>
        <dbReference type="EMBL" id="KAJ7311729.1"/>
    </source>
</evidence>
<dbReference type="Proteomes" id="UP001218218">
    <property type="component" value="Unassembled WGS sequence"/>
</dbReference>
<protein>
    <submittedName>
        <fullName evidence="1">Uncharacterized protein</fullName>
    </submittedName>
</protein>
<reference evidence="1" key="1">
    <citation type="submission" date="2023-03" db="EMBL/GenBank/DDBJ databases">
        <title>Massive genome expansion in bonnet fungi (Mycena s.s.) driven by repeated elements and novel gene families across ecological guilds.</title>
        <authorList>
            <consortium name="Lawrence Berkeley National Laboratory"/>
            <person name="Harder C.B."/>
            <person name="Miyauchi S."/>
            <person name="Viragh M."/>
            <person name="Kuo A."/>
            <person name="Thoen E."/>
            <person name="Andreopoulos B."/>
            <person name="Lu D."/>
            <person name="Skrede I."/>
            <person name="Drula E."/>
            <person name="Henrissat B."/>
            <person name="Morin E."/>
            <person name="Kohler A."/>
            <person name="Barry K."/>
            <person name="LaButti K."/>
            <person name="Morin E."/>
            <person name="Salamov A."/>
            <person name="Lipzen A."/>
            <person name="Mereny Z."/>
            <person name="Hegedus B."/>
            <person name="Baldrian P."/>
            <person name="Stursova M."/>
            <person name="Weitz H."/>
            <person name="Taylor A."/>
            <person name="Grigoriev I.V."/>
            <person name="Nagy L.G."/>
            <person name="Martin F."/>
            <person name="Kauserud H."/>
        </authorList>
    </citation>
    <scope>NUCLEOTIDE SEQUENCE</scope>
    <source>
        <strain evidence="1">CBHHK002</strain>
    </source>
</reference>
<sequence>MYIQLNKRKILDRDLPVSIRSNSLRAPVLRIHRGEISGSRGWIARPSKGCRRYLGARNPWYMTGTVQANSNTNAGKGQQAERGVHGEYDHVSTQKPFMGTLLISLMMKLAEGQGRLVNERRASVRHERWLLRPNNVDQPPSLKQPQNMLRRPYVWMVCTYQFSGHDKKASAPPVNPVEMLQTVTLLTLFSRPLRPNFWWWRNMTSASCQESALRTILKEENEETNHTVDWTLSYAIPSILKSGINTIYPTVMFVFPPFSASTESRAQYLRSSRGSEQIGFCCKCDGNKPGANPPTASISSDCQVDWIPACLQQPVQYTLRAYSTGSKCFGGFRL</sequence>
<dbReference type="EMBL" id="JARIHO010000074">
    <property type="protein sequence ID" value="KAJ7311729.1"/>
    <property type="molecule type" value="Genomic_DNA"/>
</dbReference>
<accession>A0AAD6Z8H1</accession>